<evidence type="ECO:0000256" key="11">
    <source>
        <dbReference type="SAM" id="Phobius"/>
    </source>
</evidence>
<evidence type="ECO:0000256" key="2">
    <source>
        <dbReference type="ARBA" id="ARBA00010637"/>
    </source>
</evidence>
<dbReference type="GO" id="GO:0015627">
    <property type="term" value="C:type II protein secretion system complex"/>
    <property type="evidence" value="ECO:0007669"/>
    <property type="project" value="InterPro"/>
</dbReference>
<evidence type="ECO:0000256" key="10">
    <source>
        <dbReference type="PIRNR" id="PIRNR006291"/>
    </source>
</evidence>
<reference evidence="12 13" key="1">
    <citation type="submission" date="2020-01" db="EMBL/GenBank/DDBJ databases">
        <title>Genomes of bacteria type strains.</title>
        <authorList>
            <person name="Chen J."/>
            <person name="Zhu S."/>
            <person name="Yang J."/>
        </authorList>
    </citation>
    <scope>NUCLEOTIDE SEQUENCE [LARGE SCALE GENOMIC DNA]</scope>
    <source>
        <strain evidence="12 13">LMG 24078</strain>
    </source>
</reference>
<proteinExistence type="inferred from homology"/>
<dbReference type="GO" id="GO:0005886">
    <property type="term" value="C:plasma membrane"/>
    <property type="evidence" value="ECO:0007669"/>
    <property type="project" value="UniProtKB-SubCell"/>
</dbReference>
<evidence type="ECO:0000313" key="12">
    <source>
        <dbReference type="EMBL" id="NDW15392.1"/>
    </source>
</evidence>
<dbReference type="SUPFAM" id="SSF103054">
    <property type="entry name" value="General secretion pathway protein M, EpsM"/>
    <property type="match status" value="1"/>
</dbReference>
<evidence type="ECO:0000256" key="6">
    <source>
        <dbReference type="ARBA" id="ARBA00022692"/>
    </source>
</evidence>
<dbReference type="Gene3D" id="3.30.1360.100">
    <property type="entry name" value="General secretion pathway protein M, EpsM"/>
    <property type="match status" value="1"/>
</dbReference>
<gene>
    <name evidence="12" type="ORF">GTQ48_07655</name>
</gene>
<keyword evidence="8 11" id="KW-1133">Transmembrane helix</keyword>
<organism evidence="12 13">
    <name type="scientific">Alteromonas genovensis</name>
    <dbReference type="NCBI Taxonomy" id="471225"/>
    <lineage>
        <taxon>Bacteria</taxon>
        <taxon>Pseudomonadati</taxon>
        <taxon>Pseudomonadota</taxon>
        <taxon>Gammaproteobacteria</taxon>
        <taxon>Alteromonadales</taxon>
        <taxon>Alteromonadaceae</taxon>
        <taxon>Alteromonas/Salinimonas group</taxon>
        <taxon>Alteromonas</taxon>
    </lineage>
</organism>
<keyword evidence="6 11" id="KW-0812">Transmembrane</keyword>
<evidence type="ECO:0000256" key="7">
    <source>
        <dbReference type="ARBA" id="ARBA00022927"/>
    </source>
</evidence>
<keyword evidence="13" id="KW-1185">Reference proteome</keyword>
<name>A0A6N9TFX5_9ALTE</name>
<comment type="similarity">
    <text evidence="2 10">Belongs to the GSP M family.</text>
</comment>
<dbReference type="GO" id="GO:0015628">
    <property type="term" value="P:protein secretion by the type II secretion system"/>
    <property type="evidence" value="ECO:0007669"/>
    <property type="project" value="InterPro"/>
</dbReference>
<comment type="function">
    <text evidence="10">Inner membrane component of the type II secretion system required for the energy-dependent secretion of extracellular factors such as proteases and toxins from the periplasm.</text>
</comment>
<dbReference type="InterPro" id="IPR007690">
    <property type="entry name" value="T2SS_GspM"/>
</dbReference>
<evidence type="ECO:0000256" key="4">
    <source>
        <dbReference type="ARBA" id="ARBA00022475"/>
    </source>
</evidence>
<comment type="subcellular location">
    <subcellularLocation>
        <location evidence="1">Cell inner membrane</location>
        <topology evidence="1">Single-pass membrane protein</topology>
    </subcellularLocation>
</comment>
<evidence type="ECO:0000256" key="8">
    <source>
        <dbReference type="ARBA" id="ARBA00022989"/>
    </source>
</evidence>
<evidence type="ECO:0000313" key="13">
    <source>
        <dbReference type="Proteomes" id="UP000471381"/>
    </source>
</evidence>
<keyword evidence="5 10" id="KW-0997">Cell inner membrane</keyword>
<dbReference type="Proteomes" id="UP000471381">
    <property type="component" value="Unassembled WGS sequence"/>
</dbReference>
<dbReference type="RefSeq" id="WP_163106031.1">
    <property type="nucleotide sequence ID" value="NZ_JAAAWO010000004.1"/>
</dbReference>
<protein>
    <recommendedName>
        <fullName evidence="10">Type II secretion system protein M</fullName>
        <shortName evidence="10">T2SS protein M</shortName>
    </recommendedName>
    <alternativeName>
        <fullName evidence="10">General secretion pathway protein M</fullName>
    </alternativeName>
</protein>
<dbReference type="InterPro" id="IPR023229">
    <property type="entry name" value="T2SS_M_periplasmic_sf"/>
</dbReference>
<keyword evidence="3 10" id="KW-0813">Transport</keyword>
<sequence>MNALLEKYKALTEREQKLVLISGVVVVIAIFYFAIWSPLNNALSQQQKLLDNQQSLLVWVKDSAARAKQLRRVSGTSQGFSGSLPQAVNRTVAKHDIAISRMQPQNDELQIWVDQAPFNNVLEWLKTMESMGVVILQADITSADAEGFIKIRRLRLGKA</sequence>
<evidence type="ECO:0000256" key="1">
    <source>
        <dbReference type="ARBA" id="ARBA00004377"/>
    </source>
</evidence>
<dbReference type="Pfam" id="PF04612">
    <property type="entry name" value="T2SSM"/>
    <property type="match status" value="1"/>
</dbReference>
<dbReference type="PIRSF" id="PIRSF006291">
    <property type="entry name" value="GspM"/>
    <property type="match status" value="1"/>
</dbReference>
<dbReference type="AlphaFoldDB" id="A0A6N9TFX5"/>
<keyword evidence="7 10" id="KW-0653">Protein transport</keyword>
<keyword evidence="4 10" id="KW-1003">Cell membrane</keyword>
<feature type="transmembrane region" description="Helical" evidence="11">
    <location>
        <begin position="18"/>
        <end position="39"/>
    </location>
</feature>
<evidence type="ECO:0000256" key="3">
    <source>
        <dbReference type="ARBA" id="ARBA00022448"/>
    </source>
</evidence>
<evidence type="ECO:0000256" key="9">
    <source>
        <dbReference type="ARBA" id="ARBA00023136"/>
    </source>
</evidence>
<comment type="caution">
    <text evidence="12">The sequence shown here is derived from an EMBL/GenBank/DDBJ whole genome shotgun (WGS) entry which is preliminary data.</text>
</comment>
<keyword evidence="9 10" id="KW-0472">Membrane</keyword>
<dbReference type="EMBL" id="JAAAWO010000004">
    <property type="protein sequence ID" value="NDW15392.1"/>
    <property type="molecule type" value="Genomic_DNA"/>
</dbReference>
<accession>A0A6N9TFX5</accession>
<evidence type="ECO:0000256" key="5">
    <source>
        <dbReference type="ARBA" id="ARBA00022519"/>
    </source>
</evidence>